<dbReference type="Proteomes" id="UP000676325">
    <property type="component" value="Unassembled WGS sequence"/>
</dbReference>
<name>A0A941EBU6_9ACTN</name>
<gene>
    <name evidence="2" type="ORF">KDK95_14790</name>
</gene>
<comment type="caution">
    <text evidence="2">The sequence shown here is derived from an EMBL/GenBank/DDBJ whole genome shotgun (WGS) entry which is preliminary data.</text>
</comment>
<dbReference type="AlphaFoldDB" id="A0A941EBU6"/>
<accession>A0A941EBU6</accession>
<evidence type="ECO:0000256" key="1">
    <source>
        <dbReference type="SAM" id="Phobius"/>
    </source>
</evidence>
<keyword evidence="1" id="KW-0812">Transmembrane</keyword>
<feature type="transmembrane region" description="Helical" evidence="1">
    <location>
        <begin position="43"/>
        <end position="60"/>
    </location>
</feature>
<evidence type="ECO:0000313" key="2">
    <source>
        <dbReference type="EMBL" id="MBR7827583.1"/>
    </source>
</evidence>
<keyword evidence="1" id="KW-0472">Membrane</keyword>
<keyword evidence="1" id="KW-1133">Transmembrane helix</keyword>
<keyword evidence="3" id="KW-1185">Reference proteome</keyword>
<protein>
    <submittedName>
        <fullName evidence="2">Uncharacterized protein</fullName>
    </submittedName>
</protein>
<proteinExistence type="predicted"/>
<dbReference type="EMBL" id="JAGSOH010000037">
    <property type="protein sequence ID" value="MBR7827583.1"/>
    <property type="molecule type" value="Genomic_DNA"/>
</dbReference>
<dbReference type="RefSeq" id="WP_212518725.1">
    <property type="nucleotide sequence ID" value="NZ_JAGSOH010000037.1"/>
</dbReference>
<evidence type="ECO:0000313" key="3">
    <source>
        <dbReference type="Proteomes" id="UP000676325"/>
    </source>
</evidence>
<organism evidence="2 3">
    <name type="scientific">Actinospica acidithermotolerans</name>
    <dbReference type="NCBI Taxonomy" id="2828514"/>
    <lineage>
        <taxon>Bacteria</taxon>
        <taxon>Bacillati</taxon>
        <taxon>Actinomycetota</taxon>
        <taxon>Actinomycetes</taxon>
        <taxon>Catenulisporales</taxon>
        <taxon>Actinospicaceae</taxon>
        <taxon>Actinospica</taxon>
    </lineage>
</organism>
<sequence length="66" mass="7109">MFHFATPGDSPSPAEDELFRLLSDGADAPLDPLGRLSMLLMDASPHLIAVVLAAIIGFGSDERWAW</sequence>
<reference evidence="2" key="1">
    <citation type="submission" date="2021-04" db="EMBL/GenBank/DDBJ databases">
        <title>Genome based classification of Actinospica acidithermotolerans sp. nov., an actinobacterium isolated from an Indonesian hot spring.</title>
        <authorList>
            <person name="Kusuma A.B."/>
            <person name="Putra K.E."/>
            <person name="Nafisah S."/>
            <person name="Loh J."/>
            <person name="Nouioui I."/>
            <person name="Goodfellow M."/>
        </authorList>
    </citation>
    <scope>NUCLEOTIDE SEQUENCE</scope>
    <source>
        <strain evidence="2">MGRD01-02</strain>
    </source>
</reference>